<dbReference type="Proteomes" id="UP001596972">
    <property type="component" value="Unassembled WGS sequence"/>
</dbReference>
<evidence type="ECO:0000313" key="3">
    <source>
        <dbReference type="EMBL" id="MFD0903223.1"/>
    </source>
</evidence>
<feature type="region of interest" description="Disordered" evidence="1">
    <location>
        <begin position="60"/>
        <end position="211"/>
    </location>
</feature>
<feature type="compositionally biased region" description="Polar residues" evidence="1">
    <location>
        <begin position="112"/>
        <end position="122"/>
    </location>
</feature>
<keyword evidence="2" id="KW-0472">Membrane</keyword>
<dbReference type="RefSeq" id="WP_378301818.1">
    <property type="nucleotide sequence ID" value="NZ_JBHTJA010000050.1"/>
</dbReference>
<dbReference type="EMBL" id="JBHTJA010000050">
    <property type="protein sequence ID" value="MFD0903223.1"/>
    <property type="molecule type" value="Genomic_DNA"/>
</dbReference>
<evidence type="ECO:0000256" key="1">
    <source>
        <dbReference type="SAM" id="MobiDB-lite"/>
    </source>
</evidence>
<organism evidence="3 4">
    <name type="scientific">Actinomadura sediminis</name>
    <dbReference type="NCBI Taxonomy" id="1038904"/>
    <lineage>
        <taxon>Bacteria</taxon>
        <taxon>Bacillati</taxon>
        <taxon>Actinomycetota</taxon>
        <taxon>Actinomycetes</taxon>
        <taxon>Streptosporangiales</taxon>
        <taxon>Thermomonosporaceae</taxon>
        <taxon>Actinomadura</taxon>
    </lineage>
</organism>
<keyword evidence="2" id="KW-1133">Transmembrane helix</keyword>
<feature type="transmembrane region" description="Helical" evidence="2">
    <location>
        <begin position="215"/>
        <end position="236"/>
    </location>
</feature>
<protein>
    <submittedName>
        <fullName evidence="3">Uncharacterized protein</fullName>
    </submittedName>
</protein>
<reference evidence="4" key="1">
    <citation type="journal article" date="2019" name="Int. J. Syst. Evol. Microbiol.">
        <title>The Global Catalogue of Microorganisms (GCM) 10K type strain sequencing project: providing services to taxonomists for standard genome sequencing and annotation.</title>
        <authorList>
            <consortium name="The Broad Institute Genomics Platform"/>
            <consortium name="The Broad Institute Genome Sequencing Center for Infectious Disease"/>
            <person name="Wu L."/>
            <person name="Ma J."/>
        </authorList>
    </citation>
    <scope>NUCLEOTIDE SEQUENCE [LARGE SCALE GENOMIC DNA]</scope>
    <source>
        <strain evidence="4">JCM 31202</strain>
    </source>
</reference>
<proteinExistence type="predicted"/>
<sequence length="444" mass="46021">MADLRLAAVLGGLCRSACGALGCTAAAGVISIGAPATTEATAPGEPRPRRQVPAVDRVAFTGVHEDDHRGDRLPVRPRPPAGAPQRPSRPRDHGGPGQPGSPTELPSAHANAASTPGDNSSGPPTPRPAEEPARPHRTGLVATARTAQRERPGPAQPPTPGYDRAAFRHQPGTPDPLAAMNAMPGEHLADPQASTPRPDRHSPPPAARSEAGTTAVATALLLSLFPIVAAAICYPLRRRAAAPQRPEPSPRTVVPYSPPLDPFAIGAVGLAGPGALATARVMALAALGTRPPSLVVIPRPDVTRMFGLDEDEFLDDDIAELFIPGNLDAALAYLETELAIRRNTAKAPGPRLLLIADCAGETDRIHALLDVHRGGVSAILLGPWTGDRATVAAGGLVTAPPAETVLPARLPTMSKAQANELLYAAATPPPVRRRPSRRSAARRA</sequence>
<comment type="caution">
    <text evidence="3">The sequence shown here is derived from an EMBL/GenBank/DDBJ whole genome shotgun (WGS) entry which is preliminary data.</text>
</comment>
<gene>
    <name evidence="3" type="ORF">ACFQ11_22710</name>
</gene>
<keyword evidence="4" id="KW-1185">Reference proteome</keyword>
<feature type="compositionally biased region" description="Basic and acidic residues" evidence="1">
    <location>
        <begin position="63"/>
        <end position="74"/>
    </location>
</feature>
<name>A0ABW3EWC9_9ACTN</name>
<keyword evidence="2" id="KW-0812">Transmembrane</keyword>
<accession>A0ABW3EWC9</accession>
<evidence type="ECO:0000256" key="2">
    <source>
        <dbReference type="SAM" id="Phobius"/>
    </source>
</evidence>
<evidence type="ECO:0000313" key="4">
    <source>
        <dbReference type="Proteomes" id="UP001596972"/>
    </source>
</evidence>